<organism evidence="2 3">
    <name type="scientific">Brachybacterium nesterenkovii</name>
    <dbReference type="NCBI Taxonomy" id="47847"/>
    <lineage>
        <taxon>Bacteria</taxon>
        <taxon>Bacillati</taxon>
        <taxon>Actinomycetota</taxon>
        <taxon>Actinomycetes</taxon>
        <taxon>Micrococcales</taxon>
        <taxon>Dermabacteraceae</taxon>
        <taxon>Brachybacterium</taxon>
    </lineage>
</organism>
<dbReference type="AlphaFoldDB" id="A0A1X6X0J7"/>
<evidence type="ECO:0000313" key="3">
    <source>
        <dbReference type="Proteomes" id="UP000195981"/>
    </source>
</evidence>
<dbReference type="InterPro" id="IPR018656">
    <property type="entry name" value="DUF2087"/>
</dbReference>
<reference evidence="2 3" key="1">
    <citation type="submission" date="2017-02" db="EMBL/GenBank/DDBJ databases">
        <authorList>
            <person name="Peterson S.W."/>
        </authorList>
    </citation>
    <scope>NUCLEOTIDE SEQUENCE [LARGE SCALE GENOMIC DNA]</scope>
    <source>
        <strain evidence="2 3">CIP104813</strain>
    </source>
</reference>
<feature type="domain" description="DUF2087" evidence="1">
    <location>
        <begin position="81"/>
        <end position="148"/>
    </location>
</feature>
<dbReference type="RefSeq" id="WP_087103986.1">
    <property type="nucleotide sequence ID" value="NZ_FWFG01000064.1"/>
</dbReference>
<dbReference type="Pfam" id="PF09860">
    <property type="entry name" value="DUF2087"/>
    <property type="match status" value="1"/>
</dbReference>
<evidence type="ECO:0000259" key="1">
    <source>
        <dbReference type="Pfam" id="PF09860"/>
    </source>
</evidence>
<dbReference type="EMBL" id="FWFG01000064">
    <property type="protein sequence ID" value="SLM91808.1"/>
    <property type="molecule type" value="Genomic_DNA"/>
</dbReference>
<name>A0A1X6X0J7_9MICO</name>
<sequence>MTRDHDLKRLIRARMSATGQNYTAARAALMAQRATDPSALVSAPAAPRAAADAVDAEPAIDPVRARAEHERLLRPFWREGRITSIPARRRARFALLLELLARFAPGEEYSEAEVGEILGVLHPDIAFWRRELVDYALLERDASGARYRVAARVPNRTGNMAQEVTDWERIWLPRFLGGETRS</sequence>
<dbReference type="OrthoDB" id="529288at2"/>
<evidence type="ECO:0000313" key="2">
    <source>
        <dbReference type="EMBL" id="SLM91808.1"/>
    </source>
</evidence>
<proteinExistence type="predicted"/>
<protein>
    <submittedName>
        <fullName evidence="2">Transcriptional regulator</fullName>
    </submittedName>
</protein>
<accession>A0A1X6X0J7</accession>
<keyword evidence="3" id="KW-1185">Reference proteome</keyword>
<dbReference type="Proteomes" id="UP000195981">
    <property type="component" value="Unassembled WGS sequence"/>
</dbReference>
<gene>
    <name evidence="2" type="ORF">FM110_07035</name>
</gene>